<dbReference type="SUPFAM" id="SSF53383">
    <property type="entry name" value="PLP-dependent transferases"/>
    <property type="match status" value="1"/>
</dbReference>
<dbReference type="CDD" id="cd00609">
    <property type="entry name" value="AAT_like"/>
    <property type="match status" value="1"/>
</dbReference>
<dbReference type="AlphaFoldDB" id="A0AAT9FL07"/>
<keyword evidence="4" id="KW-0028">Amino-acid biosynthesis</keyword>
<dbReference type="KEGG" id="osu:NT6N_16680"/>
<dbReference type="SUPFAM" id="SSF55729">
    <property type="entry name" value="Acyl-CoA N-acyltransferases (Nat)"/>
    <property type="match status" value="1"/>
</dbReference>
<dbReference type="InterPro" id="IPR015424">
    <property type="entry name" value="PyrdxlP-dep_Trfase"/>
</dbReference>
<accession>A0AAT9FL07</accession>
<comment type="cofactor">
    <cofactor evidence="9">
        <name>pyridoxal 5'-phosphate</name>
        <dbReference type="ChEBI" id="CHEBI:597326"/>
    </cofactor>
</comment>
<evidence type="ECO:0000256" key="3">
    <source>
        <dbReference type="ARBA" id="ARBA00022576"/>
    </source>
</evidence>
<proteinExistence type="inferred from homology"/>
<dbReference type="Gene3D" id="3.90.1150.10">
    <property type="entry name" value="Aspartate Aminotransferase, domain 1"/>
    <property type="match status" value="1"/>
</dbReference>
<evidence type="ECO:0000313" key="13">
    <source>
        <dbReference type="EMBL" id="BDS06628.1"/>
    </source>
</evidence>
<reference evidence="13" key="1">
    <citation type="submission" date="2024-07" db="EMBL/GenBank/DDBJ databases">
        <title>Complete genome sequence of Verrucomicrobiaceae bacterium NT6N.</title>
        <authorList>
            <person name="Huang C."/>
            <person name="Takami H."/>
            <person name="Hamasaki K."/>
        </authorList>
    </citation>
    <scope>NUCLEOTIDE SEQUENCE</scope>
    <source>
        <strain evidence="13">NT6N</strain>
    </source>
</reference>
<dbReference type="InterPro" id="IPR004839">
    <property type="entry name" value="Aminotransferase_I/II_large"/>
</dbReference>
<organism evidence="13">
    <name type="scientific">Oceaniferula spumae</name>
    <dbReference type="NCBI Taxonomy" id="2979115"/>
    <lineage>
        <taxon>Bacteria</taxon>
        <taxon>Pseudomonadati</taxon>
        <taxon>Verrucomicrobiota</taxon>
        <taxon>Verrucomicrobiia</taxon>
        <taxon>Verrucomicrobiales</taxon>
        <taxon>Verrucomicrobiaceae</taxon>
        <taxon>Oceaniferula</taxon>
    </lineage>
</organism>
<evidence type="ECO:0000256" key="10">
    <source>
        <dbReference type="SAM" id="MobiDB-lite"/>
    </source>
</evidence>
<dbReference type="PANTHER" id="PTHR43643:SF6">
    <property type="entry name" value="HISTIDINOL-PHOSPHATE AMINOTRANSFERASE"/>
    <property type="match status" value="1"/>
</dbReference>
<keyword evidence="7" id="KW-0368">Histidine biosynthesis</keyword>
<comment type="similarity">
    <text evidence="2">Belongs to the class-II pyridoxal-phosphate-dependent aminotransferase family. Histidinol-phosphate aminotransferase subfamily.</text>
</comment>
<dbReference type="InterPro" id="IPR004838">
    <property type="entry name" value="NHTrfase_class1_PyrdxlP-BS"/>
</dbReference>
<evidence type="ECO:0000256" key="8">
    <source>
        <dbReference type="ARBA" id="ARBA00047481"/>
    </source>
</evidence>
<evidence type="ECO:0000256" key="4">
    <source>
        <dbReference type="ARBA" id="ARBA00022605"/>
    </source>
</evidence>
<evidence type="ECO:0000256" key="1">
    <source>
        <dbReference type="ARBA" id="ARBA00005011"/>
    </source>
</evidence>
<dbReference type="Pfam" id="PF00155">
    <property type="entry name" value="Aminotran_1_2"/>
    <property type="match status" value="1"/>
</dbReference>
<dbReference type="GO" id="GO:0030170">
    <property type="term" value="F:pyridoxal phosphate binding"/>
    <property type="evidence" value="ECO:0007669"/>
    <property type="project" value="InterPro"/>
</dbReference>
<dbReference type="Pfam" id="PF21926">
    <property type="entry name" value="FeeM"/>
    <property type="match status" value="1"/>
</dbReference>
<dbReference type="InterPro" id="IPR054597">
    <property type="entry name" value="FeeM_cat"/>
</dbReference>
<dbReference type="PANTHER" id="PTHR43643">
    <property type="entry name" value="HISTIDINOL-PHOSPHATE AMINOTRANSFERASE 2"/>
    <property type="match status" value="1"/>
</dbReference>
<dbReference type="InterPro" id="IPR050106">
    <property type="entry name" value="HistidinolP_aminotransfase"/>
</dbReference>
<comment type="pathway">
    <text evidence="1">Amino-acid biosynthesis; L-histidine biosynthesis; L-histidine from 5-phospho-alpha-D-ribose 1-diphosphate: step 7/9.</text>
</comment>
<dbReference type="InterPro" id="IPR015422">
    <property type="entry name" value="PyrdxlP-dep_Trfase_small"/>
</dbReference>
<evidence type="ECO:0000259" key="11">
    <source>
        <dbReference type="Pfam" id="PF00155"/>
    </source>
</evidence>
<dbReference type="PROSITE" id="PS00105">
    <property type="entry name" value="AA_TRANSFER_CLASS_1"/>
    <property type="match status" value="1"/>
</dbReference>
<evidence type="ECO:0000256" key="9">
    <source>
        <dbReference type="RuleBase" id="RU000481"/>
    </source>
</evidence>
<comment type="similarity">
    <text evidence="9">Belongs to the class-I pyridoxal-phosphate-dependent aminotransferase family.</text>
</comment>
<name>A0AAT9FL07_9BACT</name>
<keyword evidence="6" id="KW-0663">Pyridoxal phosphate</keyword>
<gene>
    <name evidence="13" type="ORF">NT6N_16680</name>
</gene>
<dbReference type="InterPro" id="IPR016181">
    <property type="entry name" value="Acyl_CoA_acyltransferase"/>
</dbReference>
<protein>
    <recommendedName>
        <fullName evidence="9">Aminotransferase</fullName>
        <ecNumber evidence="9">2.6.1.-</ecNumber>
    </recommendedName>
</protein>
<dbReference type="Gene3D" id="3.40.640.10">
    <property type="entry name" value="Type I PLP-dependent aspartate aminotransferase-like (Major domain)"/>
    <property type="match status" value="1"/>
</dbReference>
<comment type="catalytic activity">
    <reaction evidence="8">
        <text>L-histidinol phosphate + 2-oxoglutarate = 3-(imidazol-4-yl)-2-oxopropyl phosphate + L-glutamate</text>
        <dbReference type="Rhea" id="RHEA:23744"/>
        <dbReference type="ChEBI" id="CHEBI:16810"/>
        <dbReference type="ChEBI" id="CHEBI:29985"/>
        <dbReference type="ChEBI" id="CHEBI:57766"/>
        <dbReference type="ChEBI" id="CHEBI:57980"/>
        <dbReference type="EC" id="2.6.1.9"/>
    </reaction>
</comment>
<feature type="region of interest" description="Disordered" evidence="10">
    <location>
        <begin position="1"/>
        <end position="20"/>
    </location>
</feature>
<dbReference type="EMBL" id="AP026866">
    <property type="protein sequence ID" value="BDS06628.1"/>
    <property type="molecule type" value="Genomic_DNA"/>
</dbReference>
<dbReference type="Gene3D" id="3.40.630.30">
    <property type="match status" value="1"/>
</dbReference>
<keyword evidence="3 9" id="KW-0032">Aminotransferase</keyword>
<dbReference type="InterPro" id="IPR015421">
    <property type="entry name" value="PyrdxlP-dep_Trfase_major"/>
</dbReference>
<evidence type="ECO:0000256" key="5">
    <source>
        <dbReference type="ARBA" id="ARBA00022679"/>
    </source>
</evidence>
<sequence length="594" mass="66410">MLIKTLTPYAPTPPSSFRSSSFDETTYSISLASAEERQQVYWLRHQIYASELGQHAENPGGIISDVLDQENHYIVAKVDGLVIGFISITPPSARSYSIEKYFQRSDLPFNVHRNLYEIRLLSVVPQHRKSCLFLLLAYAAFRWVESHGGTHVCGMGRADLMKLYQRFGLNALPQITKSGDVRYQLMHAAVSKLAERASGYAHRLQRSGLEVDWQLPFPFQKPAPCFHGGAFFTAIGETFQTLERQSRVINADVLDAWFPPAPSVIENLTNNLPWLLRTSPPAGCEGLIDTISRVRGVGKNKILPGAGSSDLIFRAFCHWLTKKSKVLILDPTYGEYCHVLEQVIGCQVTRFRLDPANAYEVNTEALKMELVNNYDLVVLVNPNSPTGRHIERVDLQKILSSAPVDTRIWVDETYMEYVGASESLEQYAAYSENVVVCKSMSKVYALSGARVAYLCAASHQLESLRAITPPWVVGLPSQVAAVRALEDETYYQARYSETHQLREELSQGLTQIGWKVFPSVANFLLCELPEAGADTEAMIAACRAKNLYLRNPGNMGGEPNRRLIRVAVKDADTNGRMLEIIKSVSCRSHQKSVT</sequence>
<feature type="domain" description="N-acyl amino acid synthase FeeM catalytic core" evidence="12">
    <location>
        <begin position="39"/>
        <end position="168"/>
    </location>
</feature>
<dbReference type="EC" id="2.6.1.-" evidence="9"/>
<dbReference type="GO" id="GO:0004400">
    <property type="term" value="F:histidinol-phosphate transaminase activity"/>
    <property type="evidence" value="ECO:0007669"/>
    <property type="project" value="UniProtKB-EC"/>
</dbReference>
<feature type="domain" description="Aminotransferase class I/classII large" evidence="11">
    <location>
        <begin position="299"/>
        <end position="579"/>
    </location>
</feature>
<dbReference type="GO" id="GO:0000105">
    <property type="term" value="P:L-histidine biosynthetic process"/>
    <property type="evidence" value="ECO:0007669"/>
    <property type="project" value="UniProtKB-KW"/>
</dbReference>
<evidence type="ECO:0000256" key="6">
    <source>
        <dbReference type="ARBA" id="ARBA00022898"/>
    </source>
</evidence>
<keyword evidence="5 9" id="KW-0808">Transferase</keyword>
<evidence type="ECO:0000256" key="2">
    <source>
        <dbReference type="ARBA" id="ARBA00007970"/>
    </source>
</evidence>
<evidence type="ECO:0000259" key="12">
    <source>
        <dbReference type="Pfam" id="PF21926"/>
    </source>
</evidence>
<evidence type="ECO:0000256" key="7">
    <source>
        <dbReference type="ARBA" id="ARBA00023102"/>
    </source>
</evidence>